<keyword evidence="1" id="KW-1185">Reference proteome</keyword>
<protein>
    <submittedName>
        <fullName evidence="2">TLDc domain-containing protein</fullName>
    </submittedName>
</protein>
<dbReference type="Proteomes" id="UP000050640">
    <property type="component" value="Unplaced"/>
</dbReference>
<sequence>MAYLRQQPSLFVYSSDLKQFLLHRFPSSNYHTALTLSSDFKANDEPIYYYTLAQGNVGNLPVRSSHSGRETRRSQSYLSYDDVHMSQCWSGYKFIPFFSSNNLLKRNASAPRMTSPSHELDAYRLHSTIYQNCNFHCCIDGSQNLTTTFQSESDDVWQTRKSFYEEEVVIVLKDEVERVGFSIGGINSGNHVATINSVLFGIITINYNNCGVSKIFDVNCSCACHQIYKVSLPVRRKNVNKIRIDDEMRK</sequence>
<evidence type="ECO:0000313" key="1">
    <source>
        <dbReference type="Proteomes" id="UP000050640"/>
    </source>
</evidence>
<proteinExistence type="predicted"/>
<dbReference type="WBParaSite" id="EEL_0000595601-mRNA-1">
    <property type="protein sequence ID" value="EEL_0000595601-mRNA-1"/>
    <property type="gene ID" value="EEL_0000595601"/>
</dbReference>
<dbReference type="AlphaFoldDB" id="A0A0R3RV53"/>
<organism evidence="1 2">
    <name type="scientific">Elaeophora elaphi</name>
    <dbReference type="NCBI Taxonomy" id="1147741"/>
    <lineage>
        <taxon>Eukaryota</taxon>
        <taxon>Metazoa</taxon>
        <taxon>Ecdysozoa</taxon>
        <taxon>Nematoda</taxon>
        <taxon>Chromadorea</taxon>
        <taxon>Rhabditida</taxon>
        <taxon>Spirurina</taxon>
        <taxon>Spiruromorpha</taxon>
        <taxon>Filarioidea</taxon>
        <taxon>Onchocercidae</taxon>
        <taxon>Elaeophora</taxon>
    </lineage>
</organism>
<name>A0A0R3RV53_9BILA</name>
<accession>A0A0R3RV53</accession>
<evidence type="ECO:0000313" key="2">
    <source>
        <dbReference type="WBParaSite" id="EEL_0000595601-mRNA-1"/>
    </source>
</evidence>
<reference evidence="2" key="1">
    <citation type="submission" date="2017-02" db="UniProtKB">
        <authorList>
            <consortium name="WormBaseParasite"/>
        </authorList>
    </citation>
    <scope>IDENTIFICATION</scope>
</reference>